<dbReference type="AlphaFoldDB" id="A0A1M6MRF1"/>
<sequence>MCEVRFGAKIRTCNINTSRVIQDSPVIARRHVCAFSFKCGCLTSKLEWDREVTSSLLRDEVFFIFKNIYKSLKYQKYLYVENGGI</sequence>
<evidence type="ECO:0000313" key="1">
    <source>
        <dbReference type="EMBL" id="SHJ85863.1"/>
    </source>
</evidence>
<dbReference type="STRING" id="1121302.SAMN02745163_02729"/>
<dbReference type="EMBL" id="FQZB01000011">
    <property type="protein sequence ID" value="SHJ85863.1"/>
    <property type="molecule type" value="Genomic_DNA"/>
</dbReference>
<name>A0A1M6MRF1_9CLOT</name>
<dbReference type="Proteomes" id="UP000184310">
    <property type="component" value="Unassembled WGS sequence"/>
</dbReference>
<evidence type="ECO:0000313" key="2">
    <source>
        <dbReference type="Proteomes" id="UP000184310"/>
    </source>
</evidence>
<proteinExistence type="predicted"/>
<gene>
    <name evidence="1" type="ORF">SAMN02745163_02729</name>
</gene>
<reference evidence="1 2" key="1">
    <citation type="submission" date="2016-11" db="EMBL/GenBank/DDBJ databases">
        <authorList>
            <person name="Jaros S."/>
            <person name="Januszkiewicz K."/>
            <person name="Wedrychowicz H."/>
        </authorList>
    </citation>
    <scope>NUCLEOTIDE SEQUENCE [LARGE SCALE GENOMIC DNA]</scope>
    <source>
        <strain evidence="1 2">DSM 21758</strain>
    </source>
</reference>
<protein>
    <submittedName>
        <fullName evidence="1">Uncharacterized protein</fullName>
    </submittedName>
</protein>
<organism evidence="1 2">
    <name type="scientific">Clostridium cavendishii DSM 21758</name>
    <dbReference type="NCBI Taxonomy" id="1121302"/>
    <lineage>
        <taxon>Bacteria</taxon>
        <taxon>Bacillati</taxon>
        <taxon>Bacillota</taxon>
        <taxon>Clostridia</taxon>
        <taxon>Eubacteriales</taxon>
        <taxon>Clostridiaceae</taxon>
        <taxon>Clostridium</taxon>
    </lineage>
</organism>
<keyword evidence="2" id="KW-1185">Reference proteome</keyword>
<accession>A0A1M6MRF1</accession>